<evidence type="ECO:0000313" key="2">
    <source>
        <dbReference type="EMBL" id="PKW16706.1"/>
    </source>
</evidence>
<evidence type="ECO:0000256" key="1">
    <source>
        <dbReference type="SAM" id="MobiDB-lite"/>
    </source>
</evidence>
<dbReference type="AlphaFoldDB" id="A0A2N3Y199"/>
<gene>
    <name evidence="2" type="ORF">A8926_4574</name>
</gene>
<reference evidence="2" key="1">
    <citation type="submission" date="2017-12" db="EMBL/GenBank/DDBJ databases">
        <title>Sequencing the genomes of 1000 Actinobacteria strains.</title>
        <authorList>
            <person name="Klenk H.-P."/>
        </authorList>
    </citation>
    <scope>NUCLEOTIDE SEQUENCE [LARGE SCALE GENOMIC DNA]</scope>
    <source>
        <strain evidence="2">DSM 44228</strain>
    </source>
</reference>
<feature type="region of interest" description="Disordered" evidence="1">
    <location>
        <begin position="43"/>
        <end position="66"/>
    </location>
</feature>
<protein>
    <submittedName>
        <fullName evidence="2">Uncharacterized protein</fullName>
    </submittedName>
</protein>
<dbReference type="Proteomes" id="UP000233786">
    <property type="component" value="Unassembled WGS sequence"/>
</dbReference>
<keyword evidence="3" id="KW-1185">Reference proteome</keyword>
<accession>A0A2N3Y199</accession>
<organism evidence="2 3">
    <name type="scientific">Saccharopolyspora spinosa</name>
    <dbReference type="NCBI Taxonomy" id="60894"/>
    <lineage>
        <taxon>Bacteria</taxon>
        <taxon>Bacillati</taxon>
        <taxon>Actinomycetota</taxon>
        <taxon>Actinomycetes</taxon>
        <taxon>Pseudonocardiales</taxon>
        <taxon>Pseudonocardiaceae</taxon>
        <taxon>Saccharopolyspora</taxon>
    </lineage>
</organism>
<name>A0A2N3Y199_SACSN</name>
<comment type="caution">
    <text evidence="2">The sequence shown here is derived from an EMBL/GenBank/DDBJ whole genome shotgun (WGS) entry which is preliminary data.</text>
</comment>
<sequence>MAVRYPEVSPSERNMFAVGFLEAPPNLGEAGRGCLEALSDILRAEREDMDSPNNGPGIDDGGTGVY</sequence>
<proteinExistence type="predicted"/>
<evidence type="ECO:0000313" key="3">
    <source>
        <dbReference type="Proteomes" id="UP000233786"/>
    </source>
</evidence>
<dbReference type="EMBL" id="PJNB01000001">
    <property type="protein sequence ID" value="PKW16706.1"/>
    <property type="molecule type" value="Genomic_DNA"/>
</dbReference>